<evidence type="ECO:0000256" key="11">
    <source>
        <dbReference type="SAM" id="Phobius"/>
    </source>
</evidence>
<dbReference type="GO" id="GO:0005737">
    <property type="term" value="C:cytoplasm"/>
    <property type="evidence" value="ECO:0007669"/>
    <property type="project" value="UniProtKB-ARBA"/>
</dbReference>
<evidence type="ECO:0000256" key="8">
    <source>
        <dbReference type="ARBA" id="ARBA00022989"/>
    </source>
</evidence>
<dbReference type="CDD" id="cd18596">
    <property type="entry name" value="ABC_6TM_VMR1_D1_like"/>
    <property type="match status" value="1"/>
</dbReference>
<dbReference type="PANTHER" id="PTHR24223">
    <property type="entry name" value="ATP-BINDING CASSETTE SUB-FAMILY C"/>
    <property type="match status" value="1"/>
</dbReference>
<dbReference type="PROSITE" id="PS50929">
    <property type="entry name" value="ABC_TM1F"/>
    <property type="match status" value="2"/>
</dbReference>
<dbReference type="CDD" id="cd03250">
    <property type="entry name" value="ABCC_MRP_domain1"/>
    <property type="match status" value="1"/>
</dbReference>
<dbReference type="FunFam" id="3.40.50.300:FF:000610">
    <property type="entry name" value="Multidrug resistance-associated ABC transporter"/>
    <property type="match status" value="1"/>
</dbReference>
<feature type="transmembrane region" description="Helical" evidence="11">
    <location>
        <begin position="155"/>
        <end position="177"/>
    </location>
</feature>
<keyword evidence="9 11" id="KW-0472">Membrane</keyword>
<evidence type="ECO:0000256" key="7">
    <source>
        <dbReference type="ARBA" id="ARBA00022840"/>
    </source>
</evidence>
<feature type="domain" description="ABC transporter" evidence="12">
    <location>
        <begin position="1248"/>
        <end position="1486"/>
    </location>
</feature>
<feature type="transmembrane region" description="Helical" evidence="11">
    <location>
        <begin position="972"/>
        <end position="995"/>
    </location>
</feature>
<evidence type="ECO:0000256" key="3">
    <source>
        <dbReference type="ARBA" id="ARBA00022448"/>
    </source>
</evidence>
<dbReference type="InterPro" id="IPR017871">
    <property type="entry name" value="ABC_transporter-like_CS"/>
</dbReference>
<evidence type="ECO:0000256" key="1">
    <source>
        <dbReference type="ARBA" id="ARBA00004141"/>
    </source>
</evidence>
<dbReference type="GO" id="GO:0016020">
    <property type="term" value="C:membrane"/>
    <property type="evidence" value="ECO:0007669"/>
    <property type="project" value="UniProtKB-SubCell"/>
</dbReference>
<dbReference type="GO" id="GO:0016887">
    <property type="term" value="F:ATP hydrolysis activity"/>
    <property type="evidence" value="ECO:0007669"/>
    <property type="project" value="InterPro"/>
</dbReference>
<keyword evidence="15" id="KW-1185">Reference proteome</keyword>
<dbReference type="STRING" id="2594813.A0A395ME90"/>
<feature type="transmembrane region" description="Helical" evidence="11">
    <location>
        <begin position="509"/>
        <end position="531"/>
    </location>
</feature>
<feature type="transmembrane region" description="Helical" evidence="11">
    <location>
        <begin position="65"/>
        <end position="86"/>
    </location>
</feature>
<name>A0A395ME90_9HYPO</name>
<keyword evidence="3" id="KW-0813">Transport</keyword>
<keyword evidence="6" id="KW-0547">Nucleotide-binding</keyword>
<feature type="transmembrane region" description="Helical" evidence="11">
    <location>
        <begin position="262"/>
        <end position="282"/>
    </location>
</feature>
<feature type="compositionally biased region" description="Basic and acidic residues" evidence="10">
    <location>
        <begin position="873"/>
        <end position="883"/>
    </location>
</feature>
<dbReference type="InterPro" id="IPR003593">
    <property type="entry name" value="AAA+_ATPase"/>
</dbReference>
<dbReference type="PANTHER" id="PTHR24223:SF456">
    <property type="entry name" value="MULTIDRUG RESISTANCE-ASSOCIATED PROTEIN LETHAL(2)03659"/>
    <property type="match status" value="1"/>
</dbReference>
<proteinExistence type="inferred from homology"/>
<feature type="domain" description="ABC transporter" evidence="12">
    <location>
        <begin position="593"/>
        <end position="836"/>
    </location>
</feature>
<dbReference type="GO" id="GO:0005524">
    <property type="term" value="F:ATP binding"/>
    <property type="evidence" value="ECO:0007669"/>
    <property type="project" value="UniProtKB-KW"/>
</dbReference>
<feature type="transmembrane region" description="Helical" evidence="11">
    <location>
        <begin position="423"/>
        <end position="443"/>
    </location>
</feature>
<feature type="domain" description="ABC transmembrane type-1" evidence="13">
    <location>
        <begin position="267"/>
        <end position="566"/>
    </location>
</feature>
<organism evidence="14 15">
    <name type="scientific">Fusarium flagelliforme</name>
    <dbReference type="NCBI Taxonomy" id="2675880"/>
    <lineage>
        <taxon>Eukaryota</taxon>
        <taxon>Fungi</taxon>
        <taxon>Dikarya</taxon>
        <taxon>Ascomycota</taxon>
        <taxon>Pezizomycotina</taxon>
        <taxon>Sordariomycetes</taxon>
        <taxon>Hypocreomycetidae</taxon>
        <taxon>Hypocreales</taxon>
        <taxon>Nectriaceae</taxon>
        <taxon>Fusarium</taxon>
        <taxon>Fusarium incarnatum-equiseti species complex</taxon>
    </lineage>
</organism>
<protein>
    <submittedName>
        <fullName evidence="14">Multidrug transporter</fullName>
    </submittedName>
</protein>
<feature type="transmembrane region" description="Helical" evidence="11">
    <location>
        <begin position="1161"/>
        <end position="1180"/>
    </location>
</feature>
<dbReference type="CDD" id="cd03244">
    <property type="entry name" value="ABCC_MRP_domain2"/>
    <property type="match status" value="1"/>
</dbReference>
<evidence type="ECO:0000256" key="5">
    <source>
        <dbReference type="ARBA" id="ARBA00022737"/>
    </source>
</evidence>
<evidence type="ECO:0000313" key="14">
    <source>
        <dbReference type="EMBL" id="RFN45573.1"/>
    </source>
</evidence>
<evidence type="ECO:0000256" key="2">
    <source>
        <dbReference type="ARBA" id="ARBA00009726"/>
    </source>
</evidence>
<comment type="caution">
    <text evidence="14">The sequence shown here is derived from an EMBL/GenBank/DDBJ whole genome shotgun (WGS) entry which is preliminary data.</text>
</comment>
<dbReference type="InterPro" id="IPR050173">
    <property type="entry name" value="ABC_transporter_C-like"/>
</dbReference>
<feature type="transmembrane region" description="Helical" evidence="11">
    <location>
        <begin position="1058"/>
        <end position="1089"/>
    </location>
</feature>
<gene>
    <name evidence="14" type="ORF">FIE12Z_10178</name>
</gene>
<evidence type="ECO:0000256" key="10">
    <source>
        <dbReference type="SAM" id="MobiDB-lite"/>
    </source>
</evidence>
<comment type="similarity">
    <text evidence="2">Belongs to the ABC transporter superfamily. ABCC family. Conjugate transporter (TC 3.A.1.208) subfamily.</text>
</comment>
<feature type="transmembrane region" description="Helical" evidence="11">
    <location>
        <begin position="92"/>
        <end position="113"/>
    </location>
</feature>
<accession>A0A395ME90</accession>
<comment type="subcellular location">
    <subcellularLocation>
        <location evidence="1">Membrane</location>
        <topology evidence="1">Multi-pass membrane protein</topology>
    </subcellularLocation>
</comment>
<dbReference type="GO" id="GO:0140359">
    <property type="term" value="F:ABC-type transporter activity"/>
    <property type="evidence" value="ECO:0007669"/>
    <property type="project" value="InterPro"/>
</dbReference>
<dbReference type="PROSITE" id="PS50893">
    <property type="entry name" value="ABC_TRANSPORTER_2"/>
    <property type="match status" value="2"/>
</dbReference>
<evidence type="ECO:0000256" key="9">
    <source>
        <dbReference type="ARBA" id="ARBA00023136"/>
    </source>
</evidence>
<feature type="transmembrane region" description="Helical" evidence="11">
    <location>
        <begin position="125"/>
        <end position="143"/>
    </location>
</feature>
<feature type="transmembrane region" description="Helical" evidence="11">
    <location>
        <begin position="6"/>
        <end position="29"/>
    </location>
</feature>
<keyword evidence="7" id="KW-0067">ATP-binding</keyword>
<feature type="compositionally biased region" description="Polar residues" evidence="10">
    <location>
        <begin position="857"/>
        <end position="872"/>
    </location>
</feature>
<feature type="transmembrane region" description="Helical" evidence="11">
    <location>
        <begin position="393"/>
        <end position="417"/>
    </location>
</feature>
<dbReference type="Pfam" id="PF00664">
    <property type="entry name" value="ABC_membrane"/>
    <property type="match status" value="2"/>
</dbReference>
<dbReference type="SMART" id="SM00382">
    <property type="entry name" value="AAA"/>
    <property type="match status" value="2"/>
</dbReference>
<sequence>MSQTFPLSLGSVALAVSLLSCSVALQSAFSQSRNGKARDQFFEDADGCASPKTLARFTNKVPKGFSIAISAIGVGASIAGLVVTTLHHGSVIVAVLNVATWVLAFVHGICIAVQHEPVVAHKLGILLLATALALTVSSLPRLGHLYPTSGQVPTSAIILTVVNTLTAVALTFASTCLPRRPDVFHKSVAVDRQWTTSLLGRLTWTWIQPLLRHAAKQQDLDTKDVPQADSRLRSQELKKQWDQQPRHDSLLRYITALYKGRLVFLWAATLVRCAVSILPFWFMLKIINVLEDRTTPSDNVKLMVFVLGMSLSNLADSWMEGWAYWYALESLALPIRSQISGLIFGKVLLRKNIRTAGGDDSASESDATLEEDETSLKSHQAIVNLVGIDTERLFYFLQYHFLIIAGVVKLIIFSIFLLRILGWLPLIVGIVAWALTLPFNTWFSGKVLTESRTLMKHRDVKISKINEVLTGLRQIKFSALEAQWEQRILALRNAELATLWKFFLADSGLFACWVISPILLAVAALTAYVLVHGTLLPSVAFVSIGIFNTLETTLGSLPELFTLGLDSLVSLRRISTYLDEPEKETELLVGDRISFHNASIAWPSASEKSTEGDFALSKLSLSFPNHALSVVSGKVGTGKTLLLSAILSEADLLSGSIYVPRKQPVETRNWIIPGSIAYVSQTPWLENASLRDNILFGLPMDKSRYSKVLEACALREDLSLLQDGDDTEIGANGVNLSGGQKWRVTLARAVYSRAEILLMEDIFSAVDSHVGASIYDKCLTGGICHGRTRIVVTHHLSLVMPGASFFVELGEGGVLYSGPPKSQFELSDGQLDSPEALSADTQDTAKVFNGSHHLSGRRQSSVSTVGGENQPSKPEDAPKKFMQEETRQKGNVKGGVYLAYVKGSGGVRPWIVCIAVYLAYQAGILGRAWVLRIWTARSSAGADSVHNITSSTFSTQQLLYRSSAQIELDPDVIFYLKLYIAISVATASVGILRYLSSYYLAVRASKSLFEKMLFAVMRAPLRWLDTVHTGRILNRFTADFNIIDERLAMSWSMFFSHLLRLVSICIASCFASVYLIPPAVVLLAIGAVIGNRYLIASRPLKRLESNAKSPVFELFNTTLAGIATIRAFRKTQTYLEQMHSNLNAWTMTTFYIALANRWMSFRMALITALFSITVGVVIIAKSIDAALAGLALSFILDFSESLRWTIRSYGDMELEMNSMERVVEYMNLETEHLGGLNAAAAWPSSASLEVKDLEVAYASDLPPVLKGLSFSIRHGERIGVVGRTGAGKSSLTLALFRFLEARSGSIAIDGVDISMLKLTDLRSKMSIIPQHPVLFSGTIRSNLDPFGEYTDIQLYEALARVHLIGQDDTSDSSIFNDLSSPISESGSNLSQGQQQLLCIARALLAASKIIVLDEATSAIDMATDVLIQKSIREWFTDRTMIVIAHRLSTVVDFDKVLVLDGGRMVEFGTPRELWEKDGAFRRMCTSAGGSEEKNLRRSCLSFWDRVRRDGGSSWASSPYAESIRDENFGLLMRA</sequence>
<dbReference type="InterPro" id="IPR036640">
    <property type="entry name" value="ABC1_TM_sf"/>
</dbReference>
<dbReference type="InterPro" id="IPR011527">
    <property type="entry name" value="ABC1_TM_dom"/>
</dbReference>
<dbReference type="SUPFAM" id="SSF90123">
    <property type="entry name" value="ABC transporter transmembrane region"/>
    <property type="match status" value="2"/>
</dbReference>
<dbReference type="SUPFAM" id="SSF52540">
    <property type="entry name" value="P-loop containing nucleoside triphosphate hydrolases"/>
    <property type="match status" value="2"/>
</dbReference>
<dbReference type="Gene3D" id="3.40.50.300">
    <property type="entry name" value="P-loop containing nucleotide triphosphate hydrolases"/>
    <property type="match status" value="2"/>
</dbReference>
<evidence type="ECO:0000256" key="6">
    <source>
        <dbReference type="ARBA" id="ARBA00022741"/>
    </source>
</evidence>
<dbReference type="FunFam" id="1.20.1560.10:FF:000013">
    <property type="entry name" value="ABC transporter C family member 2"/>
    <property type="match status" value="1"/>
</dbReference>
<evidence type="ECO:0000259" key="12">
    <source>
        <dbReference type="PROSITE" id="PS50893"/>
    </source>
</evidence>
<keyword evidence="8 11" id="KW-1133">Transmembrane helix</keyword>
<dbReference type="Gene3D" id="1.20.1560.10">
    <property type="entry name" value="ABC transporter type 1, transmembrane domain"/>
    <property type="match status" value="2"/>
</dbReference>
<reference evidence="14" key="1">
    <citation type="journal article" date="2018" name="PLoS Pathog.">
        <title>Evolution of structural diversity of trichothecenes, a family of toxins produced by plant pathogenic and entomopathogenic fungi.</title>
        <authorList>
            <person name="Proctor R.H."/>
            <person name="McCormick S.P."/>
            <person name="Kim H.S."/>
            <person name="Cardoza R.E."/>
            <person name="Stanley A.M."/>
            <person name="Lindo L."/>
            <person name="Kelly A."/>
            <person name="Brown D.W."/>
            <person name="Lee T."/>
            <person name="Vaughan M.M."/>
            <person name="Alexander N.J."/>
            <person name="Busman M."/>
            <person name="Gutierrez S."/>
        </authorList>
    </citation>
    <scope>NUCLEOTIDE SEQUENCE [LARGE SCALE GENOMIC DNA]</scope>
    <source>
        <strain evidence="14">NRRL 13405</strain>
    </source>
</reference>
<dbReference type="InterPro" id="IPR027417">
    <property type="entry name" value="P-loop_NTPase"/>
</dbReference>
<feature type="domain" description="ABC transmembrane type-1" evidence="13">
    <location>
        <begin position="911"/>
        <end position="1214"/>
    </location>
</feature>
<dbReference type="InterPro" id="IPR003439">
    <property type="entry name" value="ABC_transporter-like_ATP-bd"/>
</dbReference>
<feature type="region of interest" description="Disordered" evidence="10">
    <location>
        <begin position="850"/>
        <end position="883"/>
    </location>
</feature>
<keyword evidence="5" id="KW-0677">Repeat</keyword>
<dbReference type="PROSITE" id="PS00211">
    <property type="entry name" value="ABC_TRANSPORTER_1"/>
    <property type="match status" value="1"/>
</dbReference>
<evidence type="ECO:0000256" key="4">
    <source>
        <dbReference type="ARBA" id="ARBA00022692"/>
    </source>
</evidence>
<keyword evidence="4 11" id="KW-0812">Transmembrane</keyword>
<dbReference type="Pfam" id="PF00005">
    <property type="entry name" value="ABC_tran"/>
    <property type="match status" value="2"/>
</dbReference>
<dbReference type="Proteomes" id="UP000265631">
    <property type="component" value="Unassembled WGS sequence"/>
</dbReference>
<dbReference type="EMBL" id="PXXK01000348">
    <property type="protein sequence ID" value="RFN45573.1"/>
    <property type="molecule type" value="Genomic_DNA"/>
</dbReference>
<evidence type="ECO:0000259" key="13">
    <source>
        <dbReference type="PROSITE" id="PS50929"/>
    </source>
</evidence>
<dbReference type="CDD" id="cd18604">
    <property type="entry name" value="ABC_6TM_VMR1_D2_like"/>
    <property type="match status" value="1"/>
</dbReference>
<evidence type="ECO:0000313" key="15">
    <source>
        <dbReference type="Proteomes" id="UP000265631"/>
    </source>
</evidence>